<evidence type="ECO:0000313" key="5">
    <source>
        <dbReference type="Proteomes" id="UP001274896"/>
    </source>
</evidence>
<dbReference type="InterPro" id="IPR039034">
    <property type="entry name" value="INPP4"/>
</dbReference>
<feature type="region of interest" description="Disordered" evidence="3">
    <location>
        <begin position="1"/>
        <end position="24"/>
    </location>
</feature>
<evidence type="ECO:0000256" key="3">
    <source>
        <dbReference type="SAM" id="MobiDB-lite"/>
    </source>
</evidence>
<accession>A0AAE0RG58</accession>
<dbReference type="AlphaFoldDB" id="A0AAE0RG58"/>
<keyword evidence="2" id="KW-0443">Lipid metabolism</keyword>
<keyword evidence="5" id="KW-1185">Reference proteome</keyword>
<gene>
    <name evidence="4" type="ORF">QTP70_005763</name>
</gene>
<sequence length="139" mass="15739">MLDMELPGRRQRGRPKRRTADDSTAVGTVVVSRLKMGEIEDGGVDHIATDAHQKCTLVCEPHGTTNDKDNGPLMNAVFKNPVCKVYRFQTTDSKWMLVREQMAECTLSFSIPIQLLRLFIQEDRNRARFFDQGLGCRGP</sequence>
<dbReference type="PANTHER" id="PTHR12187">
    <property type="entry name" value="AGAP000124-PA"/>
    <property type="match status" value="1"/>
</dbReference>
<keyword evidence="1" id="KW-0378">Hydrolase</keyword>
<reference evidence="4" key="1">
    <citation type="submission" date="2023-06" db="EMBL/GenBank/DDBJ databases">
        <title>Male Hemibagrus guttatus genome.</title>
        <authorList>
            <person name="Bian C."/>
        </authorList>
    </citation>
    <scope>NUCLEOTIDE SEQUENCE</scope>
    <source>
        <strain evidence="4">Male_cb2023</strain>
        <tissue evidence="4">Muscle</tissue>
    </source>
</reference>
<dbReference type="PANTHER" id="PTHR12187:SF3">
    <property type="entry name" value="INOSITOL POLYPHOSPHATE 4-PHOSPHATASE TYPE II"/>
    <property type="match status" value="1"/>
</dbReference>
<dbReference type="Proteomes" id="UP001274896">
    <property type="component" value="Unassembled WGS sequence"/>
</dbReference>
<dbReference type="GO" id="GO:0016316">
    <property type="term" value="F:phosphatidylinositol-3,4-bisphosphate 4-phosphatase activity"/>
    <property type="evidence" value="ECO:0007669"/>
    <property type="project" value="InterPro"/>
</dbReference>
<evidence type="ECO:0000313" key="4">
    <source>
        <dbReference type="EMBL" id="KAK3553597.1"/>
    </source>
</evidence>
<comment type="caution">
    <text evidence="4">The sequence shown here is derived from an EMBL/GenBank/DDBJ whole genome shotgun (WGS) entry which is preliminary data.</text>
</comment>
<evidence type="ECO:0000256" key="1">
    <source>
        <dbReference type="ARBA" id="ARBA00022801"/>
    </source>
</evidence>
<protein>
    <submittedName>
        <fullName evidence="4">Uncharacterized protein</fullName>
    </submittedName>
</protein>
<organism evidence="4 5">
    <name type="scientific">Hemibagrus guttatus</name>
    <dbReference type="NCBI Taxonomy" id="175788"/>
    <lineage>
        <taxon>Eukaryota</taxon>
        <taxon>Metazoa</taxon>
        <taxon>Chordata</taxon>
        <taxon>Craniata</taxon>
        <taxon>Vertebrata</taxon>
        <taxon>Euteleostomi</taxon>
        <taxon>Actinopterygii</taxon>
        <taxon>Neopterygii</taxon>
        <taxon>Teleostei</taxon>
        <taxon>Ostariophysi</taxon>
        <taxon>Siluriformes</taxon>
        <taxon>Bagridae</taxon>
        <taxon>Hemibagrus</taxon>
    </lineage>
</organism>
<evidence type="ECO:0000256" key="2">
    <source>
        <dbReference type="ARBA" id="ARBA00023098"/>
    </source>
</evidence>
<dbReference type="EMBL" id="JAUCMX010000002">
    <property type="protein sequence ID" value="KAK3553597.1"/>
    <property type="molecule type" value="Genomic_DNA"/>
</dbReference>
<proteinExistence type="predicted"/>
<dbReference type="GO" id="GO:0005737">
    <property type="term" value="C:cytoplasm"/>
    <property type="evidence" value="ECO:0007669"/>
    <property type="project" value="TreeGrafter"/>
</dbReference>
<name>A0AAE0RG58_9TELE</name>